<keyword evidence="1" id="KW-1277">Toxin-antitoxin system</keyword>
<dbReference type="eggNOG" id="COG3668">
    <property type="taxonomic scope" value="Bacteria"/>
</dbReference>
<evidence type="ECO:0000313" key="3">
    <source>
        <dbReference type="Proteomes" id="UP000011910"/>
    </source>
</evidence>
<dbReference type="RefSeq" id="WP_009194294.1">
    <property type="nucleotide sequence ID" value="NZ_AODQ01000014.1"/>
</dbReference>
<dbReference type="AlphaFoldDB" id="M7NQC5"/>
<evidence type="ECO:0000313" key="2">
    <source>
        <dbReference type="EMBL" id="EMR03925.1"/>
    </source>
</evidence>
<organism evidence="2 3">
    <name type="scientific">Cesiribacter andamanensis AMV16</name>
    <dbReference type="NCBI Taxonomy" id="1279009"/>
    <lineage>
        <taxon>Bacteria</taxon>
        <taxon>Pseudomonadati</taxon>
        <taxon>Bacteroidota</taxon>
        <taxon>Cytophagia</taxon>
        <taxon>Cytophagales</taxon>
        <taxon>Cesiribacteraceae</taxon>
        <taxon>Cesiribacter</taxon>
    </lineage>
</organism>
<gene>
    <name evidence="2" type="ORF">ADICEAN_00892</name>
</gene>
<proteinExistence type="predicted"/>
<dbReference type="InterPro" id="IPR035093">
    <property type="entry name" value="RelE/ParE_toxin_dom_sf"/>
</dbReference>
<dbReference type="Gene3D" id="3.30.2310.20">
    <property type="entry name" value="RelE-like"/>
    <property type="match status" value="1"/>
</dbReference>
<keyword evidence="3" id="KW-1185">Reference proteome</keyword>
<reference evidence="2 3" key="1">
    <citation type="journal article" date="2013" name="Genome Announc.">
        <title>Draft Genome Sequence of Cesiribacter andamanensis Strain AMV16T, Isolated from a Soil Sample from a Mud Volcano in the Andaman Islands, India.</title>
        <authorList>
            <person name="Shivaji S."/>
            <person name="Ara S."/>
            <person name="Begum Z."/>
            <person name="Srinivas T.N."/>
            <person name="Singh A."/>
            <person name="Kumar Pinnaka A."/>
        </authorList>
    </citation>
    <scope>NUCLEOTIDE SEQUENCE [LARGE SCALE GENOMIC DNA]</scope>
    <source>
        <strain evidence="2 3">AMV16</strain>
    </source>
</reference>
<evidence type="ECO:0008006" key="4">
    <source>
        <dbReference type="Google" id="ProtNLM"/>
    </source>
</evidence>
<dbReference type="Pfam" id="PF05016">
    <property type="entry name" value="ParE_toxin"/>
    <property type="match status" value="1"/>
</dbReference>
<dbReference type="InterPro" id="IPR007712">
    <property type="entry name" value="RelE/ParE_toxin"/>
</dbReference>
<protein>
    <recommendedName>
        <fullName evidence="4">Plasmid stabilization system protein</fullName>
    </recommendedName>
</protein>
<accession>M7NQC5</accession>
<comment type="caution">
    <text evidence="2">The sequence shown here is derived from an EMBL/GenBank/DDBJ whole genome shotgun (WGS) entry which is preliminary data.</text>
</comment>
<dbReference type="OrthoDB" id="1098070at2"/>
<evidence type="ECO:0000256" key="1">
    <source>
        <dbReference type="ARBA" id="ARBA00022649"/>
    </source>
</evidence>
<dbReference type="EMBL" id="AODQ01000014">
    <property type="protein sequence ID" value="EMR03925.1"/>
    <property type="molecule type" value="Genomic_DNA"/>
</dbReference>
<dbReference type="Proteomes" id="UP000011910">
    <property type="component" value="Unassembled WGS sequence"/>
</dbReference>
<name>M7NQC5_9BACT</name>
<sequence>METKYEVIWSKESKRQFNQIVNYLRAEWTEKEVIKFVDKLKEFEKVVCLFPELYADSNKKPEFRRAVITKHNSVIYKIDEGKGLIRVYTIFDNRQSPNKLK</sequence>